<keyword evidence="7" id="KW-0663">Pyridoxal phosphate</keyword>
<organism evidence="13 14">
    <name type="scientific">Citricoccus alkalitolerans</name>
    <dbReference type="NCBI Taxonomy" id="246603"/>
    <lineage>
        <taxon>Bacteria</taxon>
        <taxon>Bacillati</taxon>
        <taxon>Actinomycetota</taxon>
        <taxon>Actinomycetes</taxon>
        <taxon>Micrococcales</taxon>
        <taxon>Micrococcaceae</taxon>
        <taxon>Citricoccus</taxon>
    </lineage>
</organism>
<keyword evidence="9" id="KW-0408">Iron</keyword>
<feature type="domain" description="SsuA/THI5-like" evidence="12">
    <location>
        <begin position="8"/>
        <end position="219"/>
    </location>
</feature>
<dbReference type="RefSeq" id="WP_344230333.1">
    <property type="nucleotide sequence ID" value="NZ_BAAALH010000002.1"/>
</dbReference>
<keyword evidence="6" id="KW-0479">Metal-binding</keyword>
<evidence type="ECO:0000256" key="5">
    <source>
        <dbReference type="ARBA" id="ARBA00022679"/>
    </source>
</evidence>
<keyword evidence="8" id="KW-0784">Thiamine biosynthesis</keyword>
<evidence type="ECO:0000256" key="10">
    <source>
        <dbReference type="ARBA" id="ARBA00033171"/>
    </source>
</evidence>
<dbReference type="SUPFAM" id="SSF53850">
    <property type="entry name" value="Periplasmic binding protein-like II"/>
    <property type="match status" value="1"/>
</dbReference>
<dbReference type="Proteomes" id="UP001595965">
    <property type="component" value="Unassembled WGS sequence"/>
</dbReference>
<keyword evidence="14" id="KW-1185">Reference proteome</keyword>
<evidence type="ECO:0000256" key="2">
    <source>
        <dbReference type="ARBA" id="ARBA00004948"/>
    </source>
</evidence>
<proteinExistence type="inferred from homology"/>
<comment type="function">
    <text evidence="1">Responsible for the formation of the pyrimidine heterocycle in the thiamine biosynthesis pathway. Catalyzes the formation of hydroxymethylpyrimidine phosphate (HMP-P) from histidine and pyridoxal phosphate (PLP). The protein uses PLP and the active site histidine to form HMP-P, generating an inactive enzyme. The enzyme can only undergo a single turnover, which suggests it is a suicide enzyme.</text>
</comment>
<evidence type="ECO:0000313" key="13">
    <source>
        <dbReference type="EMBL" id="MFC4428301.1"/>
    </source>
</evidence>
<name>A0ABV8XTN7_9MICC</name>
<reference evidence="14" key="1">
    <citation type="journal article" date="2019" name="Int. J. Syst. Evol. Microbiol.">
        <title>The Global Catalogue of Microorganisms (GCM) 10K type strain sequencing project: providing services to taxonomists for standard genome sequencing and annotation.</title>
        <authorList>
            <consortium name="The Broad Institute Genomics Platform"/>
            <consortium name="The Broad Institute Genome Sequencing Center for Infectious Disease"/>
            <person name="Wu L."/>
            <person name="Ma J."/>
        </authorList>
    </citation>
    <scope>NUCLEOTIDE SEQUENCE [LARGE SCALE GENOMIC DNA]</scope>
    <source>
        <strain evidence="14">CGMCC 1.12125</strain>
    </source>
</reference>
<protein>
    <recommendedName>
        <fullName evidence="10">Thiamine pyrimidine synthase</fullName>
    </recommendedName>
</protein>
<evidence type="ECO:0000313" key="14">
    <source>
        <dbReference type="Proteomes" id="UP001595965"/>
    </source>
</evidence>
<comment type="subunit">
    <text evidence="4">Homodimer.</text>
</comment>
<evidence type="ECO:0000256" key="4">
    <source>
        <dbReference type="ARBA" id="ARBA00011738"/>
    </source>
</evidence>
<comment type="caution">
    <text evidence="13">The sequence shown here is derived from an EMBL/GenBank/DDBJ whole genome shotgun (WGS) entry which is preliminary data.</text>
</comment>
<keyword evidence="5" id="KW-0808">Transferase</keyword>
<dbReference type="InterPro" id="IPR027939">
    <property type="entry name" value="NMT1/THI5"/>
</dbReference>
<dbReference type="Pfam" id="PF09084">
    <property type="entry name" value="NMT1"/>
    <property type="match status" value="1"/>
</dbReference>
<gene>
    <name evidence="13" type="ORF">ACFO0K_01245</name>
</gene>
<accession>A0ABV8XTN7</accession>
<evidence type="ECO:0000256" key="9">
    <source>
        <dbReference type="ARBA" id="ARBA00023004"/>
    </source>
</evidence>
<sequence>MVDVAFLPKHAPFFSAAAQGFFEAEGISLEIMPGSGSNNTVTSVDTGRVDFGWADYGVTILNKGEGASVKQVNLVQGMSAYATLALPDSGISDWSDLKGKTVATEGAGAMTAMWPLAVEGAGLSESDVEVVHASGESKIPGLLANQWDANISLFVSDEPVLIGEGIEPVVLKWADVGVSYYGNGIVASEGTIEADSDLVSRFNHAMQQGYLWACQNPELAAADFMAEVPGFTAETVEAAIDGQCSLSWSPENEELGFGAMSDEGVQDFIDVAGDYLGLEDPEGLDPSSVYTNEFLMDIERGDEISLPQAN</sequence>
<evidence type="ECO:0000256" key="7">
    <source>
        <dbReference type="ARBA" id="ARBA00022898"/>
    </source>
</evidence>
<comment type="pathway">
    <text evidence="2">Cofactor biosynthesis; thiamine diphosphate biosynthesis.</text>
</comment>
<dbReference type="EMBL" id="JBHSEN010000001">
    <property type="protein sequence ID" value="MFC4428301.1"/>
    <property type="molecule type" value="Genomic_DNA"/>
</dbReference>
<evidence type="ECO:0000259" key="12">
    <source>
        <dbReference type="Pfam" id="PF09084"/>
    </source>
</evidence>
<evidence type="ECO:0000256" key="6">
    <source>
        <dbReference type="ARBA" id="ARBA00022723"/>
    </source>
</evidence>
<evidence type="ECO:0000256" key="8">
    <source>
        <dbReference type="ARBA" id="ARBA00022977"/>
    </source>
</evidence>
<dbReference type="InterPro" id="IPR015168">
    <property type="entry name" value="SsuA/THI5"/>
</dbReference>
<comment type="catalytic activity">
    <reaction evidence="11">
        <text>N(6)-(pyridoxal phosphate)-L-lysyl-[4-amino-5-hydroxymethyl-2-methylpyrimidine phosphate synthase] + L-histidyl-[4-amino-5-hydroxymethyl-2-methylpyrimidine phosphate synthase] + 2 Fe(3+) + 4 H2O = L-lysyl-[4-amino-5-hydroxymethyl-2-methylpyrimidine phosphate synthase] + (2S)-2-amino-5-hydroxy-4-oxopentanoyl-[4-amino-5-hydroxymethyl-2-methylpyrimidine phosphate synthase] + 4-amino-2-methyl-5-(phosphooxymethyl)pyrimidine + 3-oxopropanoate + 2 Fe(2+) + 2 H(+)</text>
        <dbReference type="Rhea" id="RHEA:65756"/>
        <dbReference type="Rhea" id="RHEA-COMP:16892"/>
        <dbReference type="Rhea" id="RHEA-COMP:16893"/>
        <dbReference type="Rhea" id="RHEA-COMP:16894"/>
        <dbReference type="Rhea" id="RHEA-COMP:16895"/>
        <dbReference type="ChEBI" id="CHEBI:15377"/>
        <dbReference type="ChEBI" id="CHEBI:15378"/>
        <dbReference type="ChEBI" id="CHEBI:29033"/>
        <dbReference type="ChEBI" id="CHEBI:29034"/>
        <dbReference type="ChEBI" id="CHEBI:29969"/>
        <dbReference type="ChEBI" id="CHEBI:29979"/>
        <dbReference type="ChEBI" id="CHEBI:33190"/>
        <dbReference type="ChEBI" id="CHEBI:58354"/>
        <dbReference type="ChEBI" id="CHEBI:143915"/>
        <dbReference type="ChEBI" id="CHEBI:157692"/>
    </reaction>
    <physiologicalReaction direction="left-to-right" evidence="11">
        <dbReference type="Rhea" id="RHEA:65757"/>
    </physiologicalReaction>
</comment>
<dbReference type="PANTHER" id="PTHR31528">
    <property type="entry name" value="4-AMINO-5-HYDROXYMETHYL-2-METHYLPYRIMIDINE PHOSPHATE SYNTHASE THI11-RELATED"/>
    <property type="match status" value="1"/>
</dbReference>
<dbReference type="PANTHER" id="PTHR31528:SF1">
    <property type="entry name" value="4-AMINO-5-HYDROXYMETHYL-2-METHYLPYRIMIDINE PHOSPHATE SYNTHASE THI11-RELATED"/>
    <property type="match status" value="1"/>
</dbReference>
<evidence type="ECO:0000256" key="1">
    <source>
        <dbReference type="ARBA" id="ARBA00003469"/>
    </source>
</evidence>
<dbReference type="Gene3D" id="3.40.190.10">
    <property type="entry name" value="Periplasmic binding protein-like II"/>
    <property type="match status" value="2"/>
</dbReference>
<evidence type="ECO:0000256" key="3">
    <source>
        <dbReference type="ARBA" id="ARBA00009406"/>
    </source>
</evidence>
<evidence type="ECO:0000256" key="11">
    <source>
        <dbReference type="ARBA" id="ARBA00048179"/>
    </source>
</evidence>
<comment type="similarity">
    <text evidence="3">Belongs to the NMT1/THI5 family.</text>
</comment>